<evidence type="ECO:0000313" key="1">
    <source>
        <dbReference type="Proteomes" id="UP000036681"/>
    </source>
</evidence>
<proteinExistence type="predicted"/>
<dbReference type="Proteomes" id="UP000036681">
    <property type="component" value="Unplaced"/>
</dbReference>
<organism evidence="1 2">
    <name type="scientific">Ascaris lumbricoides</name>
    <name type="common">Giant roundworm</name>
    <dbReference type="NCBI Taxonomy" id="6252"/>
    <lineage>
        <taxon>Eukaryota</taxon>
        <taxon>Metazoa</taxon>
        <taxon>Ecdysozoa</taxon>
        <taxon>Nematoda</taxon>
        <taxon>Chromadorea</taxon>
        <taxon>Rhabditida</taxon>
        <taxon>Spirurina</taxon>
        <taxon>Ascaridomorpha</taxon>
        <taxon>Ascaridoidea</taxon>
        <taxon>Ascarididae</taxon>
        <taxon>Ascaris</taxon>
    </lineage>
</organism>
<protein>
    <submittedName>
        <fullName evidence="2">Uncharacterized protein</fullName>
    </submittedName>
</protein>
<dbReference type="WBParaSite" id="ALUE_0000526201-mRNA-1">
    <property type="protein sequence ID" value="ALUE_0000526201-mRNA-1"/>
    <property type="gene ID" value="ALUE_0000526201"/>
</dbReference>
<reference evidence="2" key="1">
    <citation type="submission" date="2023-03" db="UniProtKB">
        <authorList>
            <consortium name="WormBaseParasite"/>
        </authorList>
    </citation>
    <scope>IDENTIFICATION</scope>
</reference>
<accession>A0A9J2P609</accession>
<dbReference type="AlphaFoldDB" id="A0A9J2P609"/>
<evidence type="ECO:0000313" key="2">
    <source>
        <dbReference type="WBParaSite" id="ALUE_0000526201-mRNA-1"/>
    </source>
</evidence>
<sequence>MGHCGYQCERIHDPLEETRGCDYLSQKSRQTRETAASADFGWEGNRSQTKNTTIDRERLISLGSLMWLGYPTWSLTNLEIDTLIRKHLNAVLGEGRIRCALLTQLIVASGGSYSNVLIVQKHPKMMTAEDESFKVICDKSSLQTSQGSEIHSDSLYMERTAKEGEQVFADVQLVNKSKVIFATR</sequence>
<keyword evidence="1" id="KW-1185">Reference proteome</keyword>
<name>A0A9J2P609_ASCLU</name>